<gene>
    <name evidence="1" type="ORF">MPL3356_60551</name>
</gene>
<accession>A0A090EA11</accession>
<organism evidence="1 2">
    <name type="scientific">Mesorhizobium plurifarium</name>
    <dbReference type="NCBI Taxonomy" id="69974"/>
    <lineage>
        <taxon>Bacteria</taxon>
        <taxon>Pseudomonadati</taxon>
        <taxon>Pseudomonadota</taxon>
        <taxon>Alphaproteobacteria</taxon>
        <taxon>Hyphomicrobiales</taxon>
        <taxon>Phyllobacteriaceae</taxon>
        <taxon>Mesorhizobium</taxon>
    </lineage>
</organism>
<sequence length="57" mass="5955">MVRQAYSQPASAMGAKAVTVRFRAVATVEKIIAASSAILAAQVFEHEQAACPTPIVP</sequence>
<dbReference type="EMBL" id="CCMZ01000056">
    <property type="protein sequence ID" value="CDX26784.1"/>
    <property type="molecule type" value="Genomic_DNA"/>
</dbReference>
<protein>
    <submittedName>
        <fullName evidence="1">Uncharacterized protein</fullName>
    </submittedName>
</protein>
<name>A0A090EA11_MESPL</name>
<evidence type="ECO:0000313" key="2">
    <source>
        <dbReference type="Proteomes" id="UP000045285"/>
    </source>
</evidence>
<evidence type="ECO:0000313" key="1">
    <source>
        <dbReference type="EMBL" id="CDX26784.1"/>
    </source>
</evidence>
<proteinExistence type="predicted"/>
<dbReference type="Proteomes" id="UP000045285">
    <property type="component" value="Unassembled WGS sequence"/>
</dbReference>
<reference evidence="2" key="1">
    <citation type="submission" date="2014-08" db="EMBL/GenBank/DDBJ databases">
        <authorList>
            <person name="Moulin L."/>
        </authorList>
    </citation>
    <scope>NUCLEOTIDE SEQUENCE [LARGE SCALE GENOMIC DNA]</scope>
</reference>
<dbReference type="AlphaFoldDB" id="A0A090EA11"/>
<keyword evidence="2" id="KW-1185">Reference proteome</keyword>